<organism evidence="3 4">
    <name type="scientific">Pseudomonas mandelii JR-1</name>
    <dbReference type="NCBI Taxonomy" id="1147786"/>
    <lineage>
        <taxon>Bacteria</taxon>
        <taxon>Pseudomonadati</taxon>
        <taxon>Pseudomonadota</taxon>
        <taxon>Gammaproteobacteria</taxon>
        <taxon>Pseudomonadales</taxon>
        <taxon>Pseudomonadaceae</taxon>
        <taxon>Pseudomonas</taxon>
    </lineage>
</organism>
<evidence type="ECO:0000313" key="3">
    <source>
        <dbReference type="EMBL" id="AHZ67930.1"/>
    </source>
</evidence>
<dbReference type="GO" id="GO:0016020">
    <property type="term" value="C:membrane"/>
    <property type="evidence" value="ECO:0007669"/>
    <property type="project" value="InterPro"/>
</dbReference>
<dbReference type="EMBL" id="CP005960">
    <property type="protein sequence ID" value="AHZ67930.1"/>
    <property type="molecule type" value="Genomic_DNA"/>
</dbReference>
<dbReference type="InterPro" id="IPR017516">
    <property type="entry name" value="AbrB_dup"/>
</dbReference>
<reference evidence="3 4" key="1">
    <citation type="journal article" date="2012" name="J. Bacteriol.">
        <title>Genome sequence of cold-adapted Pseudomonas mandelii strain JR-1.</title>
        <authorList>
            <person name="Jang S.H."/>
            <person name="Kim J."/>
            <person name="Kim J."/>
            <person name="Hong S."/>
            <person name="Lee C."/>
        </authorList>
    </citation>
    <scope>NUCLEOTIDE SEQUENCE [LARGE SCALE GENOMIC DNA]</scope>
    <source>
        <strain evidence="3 4">JR-1</strain>
    </source>
</reference>
<dbReference type="AlphaFoldDB" id="A0A024E5S0"/>
<keyword evidence="3" id="KW-0560">Oxidoreductase</keyword>
<feature type="transmembrane region" description="Helical" evidence="1">
    <location>
        <begin position="299"/>
        <end position="325"/>
    </location>
</feature>
<dbReference type="InterPro" id="IPR007820">
    <property type="entry name" value="AbrB_fam"/>
</dbReference>
<keyword evidence="3" id="KW-0503">Monooxygenase</keyword>
<feature type="transmembrane region" description="Helical" evidence="1">
    <location>
        <begin position="63"/>
        <end position="82"/>
    </location>
</feature>
<dbReference type="KEGG" id="pman:OU5_0850"/>
<dbReference type="EMBL" id="CP005960">
    <property type="protein sequence ID" value="AHZ67929.1"/>
    <property type="molecule type" value="Genomic_DNA"/>
</dbReference>
<feature type="transmembrane region" description="Helical" evidence="1">
    <location>
        <begin position="211"/>
        <end position="228"/>
    </location>
</feature>
<dbReference type="NCBIfam" id="TIGR03082">
    <property type="entry name" value="Gneg_AbrB_dup"/>
    <property type="match status" value="1"/>
</dbReference>
<accession>A0A024E5S0</accession>
<evidence type="ECO:0000313" key="4">
    <source>
        <dbReference type="Proteomes" id="UP000026913"/>
    </source>
</evidence>
<dbReference type="PANTHER" id="PTHR38457">
    <property type="entry name" value="REGULATOR ABRB-RELATED"/>
    <property type="match status" value="1"/>
</dbReference>
<feature type="transmembrane region" description="Helical" evidence="1">
    <location>
        <begin position="94"/>
        <end position="113"/>
    </location>
</feature>
<evidence type="ECO:0000313" key="2">
    <source>
        <dbReference type="EMBL" id="AHZ67929.1"/>
    </source>
</evidence>
<dbReference type="PANTHER" id="PTHR38457:SF1">
    <property type="entry name" value="REGULATOR ABRB-RELATED"/>
    <property type="match status" value="1"/>
</dbReference>
<dbReference type="GO" id="GO:0010468">
    <property type="term" value="P:regulation of gene expression"/>
    <property type="evidence" value="ECO:0007669"/>
    <property type="project" value="InterPro"/>
</dbReference>
<dbReference type="Pfam" id="PF05145">
    <property type="entry name" value="AbrB"/>
    <property type="match status" value="1"/>
</dbReference>
<dbReference type="GO" id="GO:0004497">
    <property type="term" value="F:monooxygenase activity"/>
    <property type="evidence" value="ECO:0007669"/>
    <property type="project" value="UniProtKB-KW"/>
</dbReference>
<keyword evidence="1" id="KW-0812">Transmembrane</keyword>
<protein>
    <submittedName>
        <fullName evidence="3">Putative ammonia monooxygenase</fullName>
    </submittedName>
</protein>
<feature type="transmembrane region" description="Helical" evidence="1">
    <location>
        <begin position="183"/>
        <end position="204"/>
    </location>
</feature>
<feature type="transmembrane region" description="Helical" evidence="1">
    <location>
        <begin position="12"/>
        <end position="33"/>
    </location>
</feature>
<feature type="transmembrane region" description="Helical" evidence="1">
    <location>
        <begin position="266"/>
        <end position="287"/>
    </location>
</feature>
<feature type="transmembrane region" description="Helical" evidence="1">
    <location>
        <begin position="148"/>
        <end position="171"/>
    </location>
</feature>
<sequence length="351" mass="37257">MEALAHFTNQGRLMKTLVCLLIATGVGTVLQYAGIPHGLLLGSILASALIASNLRFSPTLPFGLGYVQIVLGIATGLMFTSWDNHTVAAMLPSLGFMLLCLMVQSSVAGFWLFRVSGWNLKDSLLSVYPGALAAVFDLIESERASSKVIVVHLVRLLSITLLVSFCIPGHVDVALAQSSPLNVSTALTLLSLIALCLLLGRVLLSVGVPAPFMLTAIVLTAACIKLGYLQTFHLPQWSVDSASVLIGVLIGSKFKDISFAELVRHGRAGLLAVGLMLLIAAAFAGVAGQLLGSDPLSLWLAYMPGAIETIAIVAFSGGLNVVFILTHHLVRMVVLHFAPALIVQARRWRAE</sequence>
<dbReference type="KEGG" id="pman:OU5_0851"/>
<dbReference type="HOGENOM" id="CLU_050210_0_1_6"/>
<keyword evidence="1" id="KW-0472">Membrane</keyword>
<dbReference type="Proteomes" id="UP000026913">
    <property type="component" value="Chromosome"/>
</dbReference>
<keyword evidence="1" id="KW-1133">Transmembrane helix</keyword>
<evidence type="ECO:0000256" key="1">
    <source>
        <dbReference type="SAM" id="Phobius"/>
    </source>
</evidence>
<gene>
    <name evidence="2" type="ORF">OU5_0850</name>
    <name evidence="3" type="ORF">OU5_0851</name>
</gene>
<dbReference type="PIRSF" id="PIRSF038991">
    <property type="entry name" value="Protein_AbrB"/>
    <property type="match status" value="1"/>
</dbReference>
<proteinExistence type="predicted"/>
<name>A0A024E5S0_9PSED</name>